<proteinExistence type="predicted"/>
<accession>A0A7D5LCD6</accession>
<feature type="region of interest" description="Disordered" evidence="1">
    <location>
        <begin position="47"/>
        <end position="69"/>
    </location>
</feature>
<evidence type="ECO:0000313" key="3">
    <source>
        <dbReference type="EMBL" id="QLG63107.1"/>
    </source>
</evidence>
<dbReference type="Proteomes" id="UP000509626">
    <property type="component" value="Chromosome"/>
</dbReference>
<feature type="domain" description="DUF7344" evidence="2">
    <location>
        <begin position="135"/>
        <end position="214"/>
    </location>
</feature>
<feature type="domain" description="DUF7344" evidence="2">
    <location>
        <begin position="24"/>
        <end position="103"/>
    </location>
</feature>
<sequence>MAQHLEGNGETDDGLDDASVDDVFDCLASADRRDLLARLRESAPAALPRKELATTPAAGDVTDASGDVTDGERRRALATLHHQHLPKLEDAGLITRNADGDAVALADHPAFEDESVLDAVDGDAAADGESLDALFRAIADGRRRTVLDALSHQYQPIRTETLARDVASREAGSAAREVSTADLEGVLRSLRHVHLPHLRDAGMVEYDADEGTVSYEGHPALRVPWMHSALGTDFRAGLTDTPADADVWNLEGRERVVSCGQSLCEEADEELFLMFTTTGLLEAGCFSRIRQAVDRGVDVYLGTADPTVREFVAEHAPEISLWEPRMNWLDLPVEGENVGRLVFADREAVMVGTLGGESDDGVREERAVLGEGADNTLVVLLGQMLHSRFERFEDVEGKLRL</sequence>
<dbReference type="Gene3D" id="1.10.10.10">
    <property type="entry name" value="Winged helix-like DNA-binding domain superfamily/Winged helix DNA-binding domain"/>
    <property type="match status" value="2"/>
</dbReference>
<dbReference type="OrthoDB" id="342667at2157"/>
<dbReference type="RefSeq" id="WP_179269692.1">
    <property type="nucleotide sequence ID" value="NZ_CP058579.1"/>
</dbReference>
<dbReference type="Pfam" id="PF24035">
    <property type="entry name" value="DUF7344"/>
    <property type="match status" value="2"/>
</dbReference>
<gene>
    <name evidence="3" type="ORF">HUG12_15760</name>
</gene>
<reference evidence="3 4" key="1">
    <citation type="submission" date="2020-06" db="EMBL/GenBank/DDBJ databases">
        <title>NJ-3-1, isolated from saline soil.</title>
        <authorList>
            <person name="Cui H.L."/>
            <person name="Shi X."/>
        </authorList>
    </citation>
    <scope>NUCLEOTIDE SEQUENCE [LARGE SCALE GENOMIC DNA]</scope>
    <source>
        <strain evidence="3 4">NJ-3-1</strain>
    </source>
</reference>
<name>A0A7D5LCD6_9EURY</name>
<keyword evidence="4" id="KW-1185">Reference proteome</keyword>
<evidence type="ECO:0000259" key="2">
    <source>
        <dbReference type="Pfam" id="PF24035"/>
    </source>
</evidence>
<dbReference type="InterPro" id="IPR055768">
    <property type="entry name" value="DUF7344"/>
</dbReference>
<evidence type="ECO:0000256" key="1">
    <source>
        <dbReference type="SAM" id="MobiDB-lite"/>
    </source>
</evidence>
<dbReference type="KEGG" id="halu:HUG12_15760"/>
<protein>
    <recommendedName>
        <fullName evidence="2">DUF7344 domain-containing protein</fullName>
    </recommendedName>
</protein>
<dbReference type="GeneID" id="56038945"/>
<evidence type="ECO:0000313" key="4">
    <source>
        <dbReference type="Proteomes" id="UP000509626"/>
    </source>
</evidence>
<dbReference type="InterPro" id="IPR036388">
    <property type="entry name" value="WH-like_DNA-bd_sf"/>
</dbReference>
<organism evidence="3 4">
    <name type="scientific">Halorarum salinum</name>
    <dbReference type="NCBI Taxonomy" id="2743089"/>
    <lineage>
        <taxon>Archaea</taxon>
        <taxon>Methanobacteriati</taxon>
        <taxon>Methanobacteriota</taxon>
        <taxon>Stenosarchaea group</taxon>
        <taxon>Halobacteria</taxon>
        <taxon>Halobacteriales</taxon>
        <taxon>Haloferacaceae</taxon>
        <taxon>Halorarum</taxon>
    </lineage>
</organism>
<dbReference type="AlphaFoldDB" id="A0A7D5LCD6"/>
<dbReference type="EMBL" id="CP058579">
    <property type="protein sequence ID" value="QLG63107.1"/>
    <property type="molecule type" value="Genomic_DNA"/>
</dbReference>